<keyword evidence="2" id="KW-1185">Reference proteome</keyword>
<protein>
    <submittedName>
        <fullName evidence="1">Uncharacterized protein</fullName>
    </submittedName>
</protein>
<dbReference type="Proteomes" id="UP000221165">
    <property type="component" value="Unassembled WGS sequence"/>
</dbReference>
<comment type="caution">
    <text evidence="1">The sequence shown here is derived from an EMBL/GenBank/DDBJ whole genome shotgun (WGS) entry which is preliminary data.</text>
</comment>
<name>A0A2C6L0B0_9APIC</name>
<dbReference type="GeneID" id="94427419"/>
<dbReference type="AlphaFoldDB" id="A0A2C6L0B0"/>
<proteinExistence type="predicted"/>
<evidence type="ECO:0000313" key="1">
    <source>
        <dbReference type="EMBL" id="PHJ22139.1"/>
    </source>
</evidence>
<reference evidence="1 2" key="1">
    <citation type="journal article" date="2017" name="Int. J. Parasitol.">
        <title>The genome of the protozoan parasite Cystoisospora suis and a reverse vaccinology approach to identify vaccine candidates.</title>
        <authorList>
            <person name="Palmieri N."/>
            <person name="Shrestha A."/>
            <person name="Ruttkowski B."/>
            <person name="Beck T."/>
            <person name="Vogl C."/>
            <person name="Tomley F."/>
            <person name="Blake D.P."/>
            <person name="Joachim A."/>
        </authorList>
    </citation>
    <scope>NUCLEOTIDE SEQUENCE [LARGE SCALE GENOMIC DNA]</scope>
    <source>
        <strain evidence="1 2">Wien I</strain>
    </source>
</reference>
<sequence length="98" mass="11445">MDYFRSKIGNLLSVGLASDSCLSSHVQSFMDKIFLQPRGGELFQEQEKKRNRMKVALLIEQYQVSSKLNGKQREPKMIQMFVIRLFFLFSFAKETMIS</sequence>
<accession>A0A2C6L0B0</accession>
<dbReference type="RefSeq" id="XP_067923816.1">
    <property type="nucleotide sequence ID" value="XM_068064208.1"/>
</dbReference>
<organism evidence="1 2">
    <name type="scientific">Cystoisospora suis</name>
    <dbReference type="NCBI Taxonomy" id="483139"/>
    <lineage>
        <taxon>Eukaryota</taxon>
        <taxon>Sar</taxon>
        <taxon>Alveolata</taxon>
        <taxon>Apicomplexa</taxon>
        <taxon>Conoidasida</taxon>
        <taxon>Coccidia</taxon>
        <taxon>Eucoccidiorida</taxon>
        <taxon>Eimeriorina</taxon>
        <taxon>Sarcocystidae</taxon>
        <taxon>Cystoisospora</taxon>
    </lineage>
</organism>
<dbReference type="VEuPathDB" id="ToxoDB:CSUI_004013"/>
<gene>
    <name evidence="1" type="ORF">CSUI_004013</name>
</gene>
<dbReference type="EMBL" id="MIGC01001800">
    <property type="protein sequence ID" value="PHJ22139.1"/>
    <property type="molecule type" value="Genomic_DNA"/>
</dbReference>
<evidence type="ECO:0000313" key="2">
    <source>
        <dbReference type="Proteomes" id="UP000221165"/>
    </source>
</evidence>